<dbReference type="GO" id="GO:0007155">
    <property type="term" value="P:cell adhesion"/>
    <property type="evidence" value="ECO:0007669"/>
    <property type="project" value="TreeGrafter"/>
</dbReference>
<evidence type="ECO:0000313" key="3">
    <source>
        <dbReference type="Proteomes" id="UP000678499"/>
    </source>
</evidence>
<sequence length="231" mass="24944">MLTSIASRTSAGYRGTSTAAAGMPIITKSRRKFSGTSSNWIVIWLTALVTCSLSGSVAGRCTSDSLVLYRAELTTKWSRDAFPKHYPEWRPPAQWTKFIGRSHDDTFSLFRIGETASEGMQSFAESGRSELLDEHAQGKDGILDSFAGPAISQGAGKSNAEFFADANHTLVSFASRIVPSPDWIIGMDSLNLCADGRWADVMSVESILQGKSELSGFSQSLIMVSWDSAGP</sequence>
<dbReference type="PANTHER" id="PTHR11311">
    <property type="entry name" value="SPONDIN"/>
    <property type="match status" value="1"/>
</dbReference>
<dbReference type="InterPro" id="IPR051418">
    <property type="entry name" value="Spondin/Thrombospondin_T1"/>
</dbReference>
<dbReference type="NCBIfam" id="NF038123">
    <property type="entry name" value="NF038123_dom"/>
    <property type="match status" value="1"/>
</dbReference>
<keyword evidence="3" id="KW-1185">Reference proteome</keyword>
<dbReference type="OrthoDB" id="6090599at2759"/>
<name>A0A7R9BNE1_9CRUS</name>
<dbReference type="Proteomes" id="UP000678499">
    <property type="component" value="Unassembled WGS sequence"/>
</dbReference>
<reference evidence="2" key="1">
    <citation type="submission" date="2020-11" db="EMBL/GenBank/DDBJ databases">
        <authorList>
            <person name="Tran Van P."/>
        </authorList>
    </citation>
    <scope>NUCLEOTIDE SEQUENCE</scope>
</reference>
<dbReference type="PROSITE" id="PS51020">
    <property type="entry name" value="SPONDIN"/>
    <property type="match status" value="1"/>
</dbReference>
<dbReference type="InterPro" id="IPR038678">
    <property type="entry name" value="Spondin_N_sf"/>
</dbReference>
<dbReference type="Pfam" id="PF06468">
    <property type="entry name" value="Spond_N"/>
    <property type="match status" value="1"/>
</dbReference>
<dbReference type="GO" id="GO:0031012">
    <property type="term" value="C:extracellular matrix"/>
    <property type="evidence" value="ECO:0007669"/>
    <property type="project" value="TreeGrafter"/>
</dbReference>
<dbReference type="InterPro" id="IPR009465">
    <property type="entry name" value="Spondin_N"/>
</dbReference>
<dbReference type="EMBL" id="OA883024">
    <property type="protein sequence ID" value="CAD7277722.1"/>
    <property type="molecule type" value="Genomic_DNA"/>
</dbReference>
<evidence type="ECO:0000259" key="1">
    <source>
        <dbReference type="PROSITE" id="PS51020"/>
    </source>
</evidence>
<proteinExistence type="predicted"/>
<dbReference type="EMBL" id="CAJPEX010000987">
    <property type="protein sequence ID" value="CAG0917874.1"/>
    <property type="molecule type" value="Genomic_DNA"/>
</dbReference>
<dbReference type="AlphaFoldDB" id="A0A7R9BNE1"/>
<evidence type="ECO:0000313" key="2">
    <source>
        <dbReference type="EMBL" id="CAD7277722.1"/>
    </source>
</evidence>
<feature type="domain" description="Spondin" evidence="1">
    <location>
        <begin position="57"/>
        <end position="231"/>
    </location>
</feature>
<accession>A0A7R9BNE1</accession>
<protein>
    <recommendedName>
        <fullName evidence="1">Spondin domain-containing protein</fullName>
    </recommendedName>
</protein>
<dbReference type="Gene3D" id="2.60.40.2130">
    <property type="entry name" value="F-spondin domain"/>
    <property type="match status" value="1"/>
</dbReference>
<gene>
    <name evidence="2" type="ORF">NMOB1V02_LOCUS5449</name>
</gene>
<dbReference type="PANTHER" id="PTHR11311:SF15">
    <property type="entry name" value="SPONDIN-2"/>
    <property type="match status" value="1"/>
</dbReference>
<organism evidence="2">
    <name type="scientific">Notodromas monacha</name>
    <dbReference type="NCBI Taxonomy" id="399045"/>
    <lineage>
        <taxon>Eukaryota</taxon>
        <taxon>Metazoa</taxon>
        <taxon>Ecdysozoa</taxon>
        <taxon>Arthropoda</taxon>
        <taxon>Crustacea</taxon>
        <taxon>Oligostraca</taxon>
        <taxon>Ostracoda</taxon>
        <taxon>Podocopa</taxon>
        <taxon>Podocopida</taxon>
        <taxon>Cypridocopina</taxon>
        <taxon>Cypridoidea</taxon>
        <taxon>Cyprididae</taxon>
        <taxon>Notodromas</taxon>
    </lineage>
</organism>